<dbReference type="InterPro" id="IPR049246">
    <property type="entry name" value="DUF5580_M"/>
</dbReference>
<proteinExistence type="predicted"/>
<dbReference type="EMBL" id="JAIWYP010000013">
    <property type="protein sequence ID" value="KAH3721132.1"/>
    <property type="molecule type" value="Genomic_DNA"/>
</dbReference>
<gene>
    <name evidence="3" type="ORF">DPMN_064049</name>
</gene>
<reference evidence="3" key="1">
    <citation type="journal article" date="2019" name="bioRxiv">
        <title>The Genome of the Zebra Mussel, Dreissena polymorpha: A Resource for Invasive Species Research.</title>
        <authorList>
            <person name="McCartney M.A."/>
            <person name="Auch B."/>
            <person name="Kono T."/>
            <person name="Mallez S."/>
            <person name="Zhang Y."/>
            <person name="Obille A."/>
            <person name="Becker A."/>
            <person name="Abrahante J.E."/>
            <person name="Garbe J."/>
            <person name="Badalamenti J.P."/>
            <person name="Herman A."/>
            <person name="Mangelson H."/>
            <person name="Liachko I."/>
            <person name="Sullivan S."/>
            <person name="Sone E.D."/>
            <person name="Koren S."/>
            <person name="Silverstein K.A.T."/>
            <person name="Beckman K.B."/>
            <person name="Gohl D.M."/>
        </authorList>
    </citation>
    <scope>NUCLEOTIDE SEQUENCE</scope>
    <source>
        <strain evidence="3">Duluth1</strain>
        <tissue evidence="3">Whole animal</tissue>
    </source>
</reference>
<dbReference type="SUPFAM" id="SSF47473">
    <property type="entry name" value="EF-hand"/>
    <property type="match status" value="1"/>
</dbReference>
<reference evidence="3" key="2">
    <citation type="submission" date="2020-11" db="EMBL/GenBank/DDBJ databases">
        <authorList>
            <person name="McCartney M.A."/>
            <person name="Auch B."/>
            <person name="Kono T."/>
            <person name="Mallez S."/>
            <person name="Becker A."/>
            <person name="Gohl D.M."/>
            <person name="Silverstein K.A.T."/>
            <person name="Koren S."/>
            <person name="Bechman K.B."/>
            <person name="Herman A."/>
            <person name="Abrahante J.E."/>
            <person name="Garbe J."/>
        </authorList>
    </citation>
    <scope>NUCLEOTIDE SEQUENCE</scope>
    <source>
        <strain evidence="3">Duluth1</strain>
        <tissue evidence="3">Whole animal</tissue>
    </source>
</reference>
<feature type="compositionally biased region" description="Polar residues" evidence="1">
    <location>
        <begin position="694"/>
        <end position="714"/>
    </location>
</feature>
<feature type="compositionally biased region" description="Polar residues" evidence="1">
    <location>
        <begin position="499"/>
        <end position="509"/>
    </location>
</feature>
<sequence>MAPEIVRKDAPFGTESTPTITMKIIGGRQVPVIEKHATYNPEYLGSRIQPLRPIADKPNHVDPRTHGDIPGGYYTREIQEESASPRPTGLNRRPDSKDVVRAQYKALPPIQLNRTRNDMSTVFESEPWTDDKHPQLASETEYKQNYFTSRGDSGNMNPNDQSSASKDHHFVSESEKNNLFMLVPRNVLLPVDPIRLTREQEVVLCKLICNDLYRFDPKELREVYVECSQHDKELRGFCGMEVLDNNLRRHKAYLSDTLRIVAAQFVDPNYPGKVNYERVLSFIGSALQLNAKGQFPMRDDSDMRSNSDKPKYYMENGESFKTGSIYRDREVAKLLRMVEQELSKNTYKMDWTRWQNAFHEKDRDHRETLSAAQIKDICYDQKLPLSDSLVNQILSLCEDSNRDGQYRWHNFLEFLSRVRPSNTGLPIPVSKRPLEYAKHYPAPVPNWPRTDDSTEQRGTSPRRQSPRQDYQSPRRGQDDRGQNSPDPEQRHGNFDRSDNWNSPIPNGRTTPPVRKVRDRSPSPNIRMPDKEDRPEWFPAINDTERDWRQPRHLRRHNSERRLNDRIGQPVDGRSLSETKDRNRYQQEPVRAEEWKPHLHDIQPESRRSIADAGVDYRERRGYQDGPSGYVPSWQHRTSPPPRDRDEREGRPKSRVPSRYNRPLSYAEPQRNYDTYAPETKPRSLSPIRQETPPLRQQSPMRFRQPSPNKIMNKTKQYRDLYSGNFQDDDEERNYSQDPPSDARPLFPSPSPVPNQPKYQSQSLDTYPGRQYPYSQSNTLRRSYSYRQQPFLPASSSPNFPLLHKPNYTTPLQQSDQAYALVEERLQRYRLGNEEWQWGHGRCAIYV</sequence>
<feature type="compositionally biased region" description="Basic and acidic residues" evidence="1">
    <location>
        <begin position="574"/>
        <end position="622"/>
    </location>
</feature>
<feature type="compositionally biased region" description="Polar residues" evidence="1">
    <location>
        <begin position="147"/>
        <end position="164"/>
    </location>
</feature>
<accession>A0A9D4CCH4</accession>
<evidence type="ECO:0000313" key="3">
    <source>
        <dbReference type="EMBL" id="KAH3721132.1"/>
    </source>
</evidence>
<dbReference type="PANTHER" id="PTHR34830">
    <property type="entry name" value="SIMILAR TO HYPOTHETICAL PROTEIN MGC34837"/>
    <property type="match status" value="1"/>
</dbReference>
<dbReference type="InterPro" id="IPR011992">
    <property type="entry name" value="EF-hand-dom_pair"/>
</dbReference>
<evidence type="ECO:0000313" key="4">
    <source>
        <dbReference type="Proteomes" id="UP000828390"/>
    </source>
</evidence>
<dbReference type="Gene3D" id="1.10.238.10">
    <property type="entry name" value="EF-hand"/>
    <property type="match status" value="1"/>
</dbReference>
<dbReference type="AlphaFoldDB" id="A0A9D4CCH4"/>
<dbReference type="Proteomes" id="UP000828390">
    <property type="component" value="Unassembled WGS sequence"/>
</dbReference>
<feature type="domain" description="DUF5580" evidence="2">
    <location>
        <begin position="333"/>
        <end position="418"/>
    </location>
</feature>
<dbReference type="Pfam" id="PF20742">
    <property type="entry name" value="DUF5580_M"/>
    <property type="match status" value="1"/>
</dbReference>
<dbReference type="InterPro" id="IPR040774">
    <property type="entry name" value="DUF5580"/>
</dbReference>
<feature type="compositionally biased region" description="Polar residues" evidence="1">
    <location>
        <begin position="456"/>
        <end position="471"/>
    </location>
</feature>
<evidence type="ECO:0000256" key="1">
    <source>
        <dbReference type="SAM" id="MobiDB-lite"/>
    </source>
</evidence>
<evidence type="ECO:0000259" key="2">
    <source>
        <dbReference type="Pfam" id="PF20742"/>
    </source>
</evidence>
<feature type="region of interest" description="Disordered" evidence="1">
    <location>
        <begin position="80"/>
        <end position="99"/>
    </location>
</feature>
<name>A0A9D4CCH4_DREPO</name>
<comment type="caution">
    <text evidence="3">The sequence shown here is derived from an EMBL/GenBank/DDBJ whole genome shotgun (WGS) entry which is preliminary data.</text>
</comment>
<keyword evidence="4" id="KW-1185">Reference proteome</keyword>
<feature type="region of interest" description="Disordered" evidence="1">
    <location>
        <begin position="147"/>
        <end position="170"/>
    </location>
</feature>
<feature type="region of interest" description="Disordered" evidence="1">
    <location>
        <begin position="440"/>
        <end position="774"/>
    </location>
</feature>
<dbReference type="PANTHER" id="PTHR34830:SF1">
    <property type="entry name" value="GENE 12695-RELATED"/>
    <property type="match status" value="1"/>
</dbReference>
<feature type="compositionally biased region" description="Basic and acidic residues" evidence="1">
    <location>
        <begin position="475"/>
        <end position="498"/>
    </location>
</feature>
<feature type="compositionally biased region" description="Basic and acidic residues" evidence="1">
    <location>
        <begin position="641"/>
        <end position="651"/>
    </location>
</feature>
<protein>
    <recommendedName>
        <fullName evidence="2">DUF5580 domain-containing protein</fullName>
    </recommendedName>
</protein>
<organism evidence="3 4">
    <name type="scientific">Dreissena polymorpha</name>
    <name type="common">Zebra mussel</name>
    <name type="synonym">Mytilus polymorpha</name>
    <dbReference type="NCBI Taxonomy" id="45954"/>
    <lineage>
        <taxon>Eukaryota</taxon>
        <taxon>Metazoa</taxon>
        <taxon>Spiralia</taxon>
        <taxon>Lophotrochozoa</taxon>
        <taxon>Mollusca</taxon>
        <taxon>Bivalvia</taxon>
        <taxon>Autobranchia</taxon>
        <taxon>Heteroconchia</taxon>
        <taxon>Euheterodonta</taxon>
        <taxon>Imparidentia</taxon>
        <taxon>Neoheterodontei</taxon>
        <taxon>Myida</taxon>
        <taxon>Dreissenoidea</taxon>
        <taxon>Dreissenidae</taxon>
        <taxon>Dreissena</taxon>
    </lineage>
</organism>